<accession>A0A1J3CT27</accession>
<dbReference type="AlphaFoldDB" id="A0A1J3CT27"/>
<feature type="region of interest" description="Disordered" evidence="1">
    <location>
        <begin position="28"/>
        <end position="50"/>
    </location>
</feature>
<proteinExistence type="predicted"/>
<dbReference type="EMBL" id="GEVI01022361">
    <property type="protein sequence ID" value="JAU09959.1"/>
    <property type="molecule type" value="Transcribed_RNA"/>
</dbReference>
<gene>
    <name evidence="2" type="ORF">GA_TR16496_c0_g1_i1_g.52689</name>
</gene>
<dbReference type="PANTHER" id="PTHR47512">
    <property type="entry name" value="EXPRESSED PROTEIN"/>
    <property type="match status" value="1"/>
</dbReference>
<dbReference type="PANTHER" id="PTHR47512:SF6">
    <property type="entry name" value="CHALCONE-FLAVANONE ISOMERASE FAMILY PROTEIN"/>
    <property type="match status" value="1"/>
</dbReference>
<name>A0A1J3CT27_NOCCA</name>
<feature type="compositionally biased region" description="Acidic residues" evidence="1">
    <location>
        <begin position="286"/>
        <end position="302"/>
    </location>
</feature>
<reference evidence="2" key="1">
    <citation type="submission" date="2016-07" db="EMBL/GenBank/DDBJ databases">
        <title>De novo transcriptome assembly of four accessions of the metal hyperaccumulator plant Noccaea caerulescens.</title>
        <authorList>
            <person name="Blande D."/>
            <person name="Halimaa P."/>
            <person name="Tervahauta A.I."/>
            <person name="Aarts M.G."/>
            <person name="Karenlampi S.O."/>
        </authorList>
    </citation>
    <scope>NUCLEOTIDE SEQUENCE</scope>
</reference>
<protein>
    <submittedName>
        <fullName evidence="2">Uncharacterized protein</fullName>
    </submittedName>
</protein>
<sequence>METPSSLSTRRVTRSQTISAINNSDSEFKIPFSSTTRKTEDSGICQRKSVNKAQEDRSALIDITNDSPIVGLAMQTPPSGFTCKRKNGSRIKSTPGSGEALLRGQVKNLLQKVEQGAELIHSIKTLPFIHLVTSPMRLLAPTPANTPQFPNFTEDDEQVQIKIASPVVAGHLRPSQVSYVNGTWKGSAIFEEEEEEEEEEECMSVSRSLFLDFTEKSALWEEEGDVDELCEGMKKMSMVKTQVEFAGTHQRFVYDGEDEEIVEAQQVLRLKGIPTPRGKHVRFAADEEEDQEEDQEESSSSH</sequence>
<organism evidence="2">
    <name type="scientific">Noccaea caerulescens</name>
    <name type="common">Alpine penny-cress</name>
    <name type="synonym">Thlaspi caerulescens</name>
    <dbReference type="NCBI Taxonomy" id="107243"/>
    <lineage>
        <taxon>Eukaryota</taxon>
        <taxon>Viridiplantae</taxon>
        <taxon>Streptophyta</taxon>
        <taxon>Embryophyta</taxon>
        <taxon>Tracheophyta</taxon>
        <taxon>Spermatophyta</taxon>
        <taxon>Magnoliopsida</taxon>
        <taxon>eudicotyledons</taxon>
        <taxon>Gunneridae</taxon>
        <taxon>Pentapetalae</taxon>
        <taxon>rosids</taxon>
        <taxon>malvids</taxon>
        <taxon>Brassicales</taxon>
        <taxon>Brassicaceae</taxon>
        <taxon>Coluteocarpeae</taxon>
        <taxon>Noccaea</taxon>
    </lineage>
</organism>
<evidence type="ECO:0000256" key="1">
    <source>
        <dbReference type="SAM" id="MobiDB-lite"/>
    </source>
</evidence>
<feature type="region of interest" description="Disordered" evidence="1">
    <location>
        <begin position="278"/>
        <end position="302"/>
    </location>
</feature>
<feature type="region of interest" description="Disordered" evidence="1">
    <location>
        <begin position="1"/>
        <end position="20"/>
    </location>
</feature>
<evidence type="ECO:0000313" key="2">
    <source>
        <dbReference type="EMBL" id="JAU09959.1"/>
    </source>
</evidence>